<dbReference type="InterPro" id="IPR001610">
    <property type="entry name" value="PAC"/>
</dbReference>
<evidence type="ECO:0000259" key="3">
    <source>
        <dbReference type="PROSITE" id="PS50887"/>
    </source>
</evidence>
<dbReference type="InterPro" id="IPR029787">
    <property type="entry name" value="Nucleotide_cyclase"/>
</dbReference>
<dbReference type="Pfam" id="PF08447">
    <property type="entry name" value="PAS_3"/>
    <property type="match status" value="2"/>
</dbReference>
<keyword evidence="1" id="KW-0175">Coiled coil</keyword>
<dbReference type="PROSITE" id="PS50113">
    <property type="entry name" value="PAC"/>
    <property type="match status" value="2"/>
</dbReference>
<organism evidence="4 5">
    <name type="scientific">Rhizobium rosettiformans W3</name>
    <dbReference type="NCBI Taxonomy" id="538378"/>
    <lineage>
        <taxon>Bacteria</taxon>
        <taxon>Pseudomonadati</taxon>
        <taxon>Pseudomonadota</taxon>
        <taxon>Alphaproteobacteria</taxon>
        <taxon>Hyphomicrobiales</taxon>
        <taxon>Rhizobiaceae</taxon>
        <taxon>Rhizobium/Agrobacterium group</taxon>
        <taxon>Rhizobium</taxon>
    </lineage>
</organism>
<accession>A0A4V4HP79</accession>
<evidence type="ECO:0000259" key="2">
    <source>
        <dbReference type="PROSITE" id="PS50113"/>
    </source>
</evidence>
<gene>
    <name evidence="4" type="ORF">FAA86_23770</name>
</gene>
<dbReference type="AlphaFoldDB" id="A0A4V4HP79"/>
<dbReference type="InterPro" id="IPR000014">
    <property type="entry name" value="PAS"/>
</dbReference>
<evidence type="ECO:0000256" key="1">
    <source>
        <dbReference type="SAM" id="Coils"/>
    </source>
</evidence>
<dbReference type="SUPFAM" id="SSF55785">
    <property type="entry name" value="PYP-like sensor domain (PAS domain)"/>
    <property type="match status" value="2"/>
</dbReference>
<dbReference type="SMART" id="SM00086">
    <property type="entry name" value="PAC"/>
    <property type="match status" value="2"/>
</dbReference>
<dbReference type="PANTHER" id="PTHR44757:SF2">
    <property type="entry name" value="BIOFILM ARCHITECTURE MAINTENANCE PROTEIN MBAA"/>
    <property type="match status" value="1"/>
</dbReference>
<reference evidence="4 5" key="1">
    <citation type="submission" date="2019-04" db="EMBL/GenBank/DDBJ databases">
        <title>genome sequence of strain W3.</title>
        <authorList>
            <person name="Gao J."/>
            <person name="Sun J."/>
        </authorList>
    </citation>
    <scope>NUCLEOTIDE SEQUENCE [LARGE SCALE GENOMIC DNA]</scope>
    <source>
        <strain evidence="4 5">W3</strain>
    </source>
</reference>
<dbReference type="PROSITE" id="PS50887">
    <property type="entry name" value="GGDEF"/>
    <property type="match status" value="1"/>
</dbReference>
<dbReference type="CDD" id="cd01949">
    <property type="entry name" value="GGDEF"/>
    <property type="match status" value="1"/>
</dbReference>
<dbReference type="RefSeq" id="WP_136543721.1">
    <property type="nucleotide sequence ID" value="NZ_STGU01000037.1"/>
</dbReference>
<evidence type="ECO:0000313" key="4">
    <source>
        <dbReference type="EMBL" id="THV28936.1"/>
    </source>
</evidence>
<sequence length="481" mass="53937">MSDSAAISDNDQGKGAATELERLRDEVARLQRLEEGWRRALDGSNQAAWSFDVVSEEFLCCSNWRRIRGIPDSEVLQMETIHWIETVHPEDRRHVLQALDDQNSGRKAFSVFQYREMHRSGRWIWIESRGSIMEWQPDGKAARVVGTDADITDRKHSEQKLEDLSRKLNLAMEVAEIGLFEADLINGHVVRDRRLLEMYGASENEPLLDADGTLQRRHLHLDDRDNCMARIADGIASGMPFGNQFRVVTTGGEIRHIRSRSVAFKDQDGRQKLLGVNWNVTGDVKAQEELQRAVAEAEARAIALGQARETIRQIAVRDELTGLLNRRGLNDQLEAWDQRAVNFSAVLHLDLDYFKEINDEFGHYAGDLVLQEAARRLQSVTTESDVLARWGGDEFVILTAPGATRTAVMEMAQAAVSSFHEPVEIGEAKRMIGVSVGTAFAKINDSPAQLLVEADQALYRAKARGRGRAEIGKRMDAKASG</sequence>
<protein>
    <submittedName>
        <fullName evidence="4">Diguanylate cyclase</fullName>
    </submittedName>
</protein>
<proteinExistence type="predicted"/>
<dbReference type="SUPFAM" id="SSF55073">
    <property type="entry name" value="Nucleotide cyclase"/>
    <property type="match status" value="1"/>
</dbReference>
<dbReference type="Pfam" id="PF00990">
    <property type="entry name" value="GGDEF"/>
    <property type="match status" value="1"/>
</dbReference>
<dbReference type="PANTHER" id="PTHR44757">
    <property type="entry name" value="DIGUANYLATE CYCLASE DGCP"/>
    <property type="match status" value="1"/>
</dbReference>
<feature type="domain" description="PAC" evidence="2">
    <location>
        <begin position="241"/>
        <end position="292"/>
    </location>
</feature>
<dbReference type="InterPro" id="IPR013655">
    <property type="entry name" value="PAS_fold_3"/>
</dbReference>
<dbReference type="Gene3D" id="3.30.450.20">
    <property type="entry name" value="PAS domain"/>
    <property type="match status" value="2"/>
</dbReference>
<name>A0A4V4HP79_9HYPH</name>
<dbReference type="InterPro" id="IPR035965">
    <property type="entry name" value="PAS-like_dom_sf"/>
</dbReference>
<feature type="coiled-coil region" evidence="1">
    <location>
        <begin position="13"/>
        <end position="40"/>
    </location>
</feature>
<dbReference type="NCBIfam" id="TIGR00254">
    <property type="entry name" value="GGDEF"/>
    <property type="match status" value="1"/>
</dbReference>
<dbReference type="Proteomes" id="UP000307378">
    <property type="component" value="Unassembled WGS sequence"/>
</dbReference>
<dbReference type="InterPro" id="IPR000160">
    <property type="entry name" value="GGDEF_dom"/>
</dbReference>
<evidence type="ECO:0000313" key="5">
    <source>
        <dbReference type="Proteomes" id="UP000307378"/>
    </source>
</evidence>
<dbReference type="CDD" id="cd00130">
    <property type="entry name" value="PAS"/>
    <property type="match status" value="1"/>
</dbReference>
<feature type="domain" description="GGDEF" evidence="3">
    <location>
        <begin position="342"/>
        <end position="474"/>
    </location>
</feature>
<comment type="caution">
    <text evidence="4">The sequence shown here is derived from an EMBL/GenBank/DDBJ whole genome shotgun (WGS) entry which is preliminary data.</text>
</comment>
<dbReference type="InterPro" id="IPR052155">
    <property type="entry name" value="Biofilm_reg_signaling"/>
</dbReference>
<dbReference type="NCBIfam" id="TIGR00229">
    <property type="entry name" value="sensory_box"/>
    <property type="match status" value="1"/>
</dbReference>
<dbReference type="InterPro" id="IPR043128">
    <property type="entry name" value="Rev_trsase/Diguanyl_cyclase"/>
</dbReference>
<dbReference type="InterPro" id="IPR000700">
    <property type="entry name" value="PAS-assoc_C"/>
</dbReference>
<dbReference type="EMBL" id="STGU01000037">
    <property type="protein sequence ID" value="THV28936.1"/>
    <property type="molecule type" value="Genomic_DNA"/>
</dbReference>
<feature type="domain" description="PAC" evidence="2">
    <location>
        <begin position="110"/>
        <end position="163"/>
    </location>
</feature>
<dbReference type="SMART" id="SM00267">
    <property type="entry name" value="GGDEF"/>
    <property type="match status" value="1"/>
</dbReference>
<dbReference type="Gene3D" id="3.30.70.270">
    <property type="match status" value="1"/>
</dbReference>